<dbReference type="Proteomes" id="UP000053558">
    <property type="component" value="Unassembled WGS sequence"/>
</dbReference>
<dbReference type="GO" id="GO:0008299">
    <property type="term" value="P:isoprenoid biosynthetic process"/>
    <property type="evidence" value="ECO:0007669"/>
    <property type="project" value="UniProtKB-ARBA"/>
</dbReference>
<evidence type="ECO:0000256" key="3">
    <source>
        <dbReference type="ARBA" id="ARBA00022723"/>
    </source>
</evidence>
<accession>A0A5M3MKY2</accession>
<dbReference type="InterPro" id="IPR034686">
    <property type="entry name" value="Terpene_cyclase-like_2"/>
</dbReference>
<dbReference type="OMA" id="ESEAWFQ"/>
<keyword evidence="3 6" id="KW-0479">Metal-binding</keyword>
<dbReference type="PANTHER" id="PTHR35201:SF4">
    <property type="entry name" value="BETA-PINACENE SYNTHASE-RELATED"/>
    <property type="match status" value="1"/>
</dbReference>
<keyword evidence="8" id="KW-1185">Reference proteome</keyword>
<keyword evidence="4 6" id="KW-0460">Magnesium</keyword>
<evidence type="ECO:0000256" key="2">
    <source>
        <dbReference type="ARBA" id="ARBA00006333"/>
    </source>
</evidence>
<dbReference type="GO" id="GO:0046872">
    <property type="term" value="F:metal ion binding"/>
    <property type="evidence" value="ECO:0007669"/>
    <property type="project" value="UniProtKB-KW"/>
</dbReference>
<dbReference type="GO" id="GO:0010333">
    <property type="term" value="F:terpene synthase activity"/>
    <property type="evidence" value="ECO:0007669"/>
    <property type="project" value="InterPro"/>
</dbReference>
<evidence type="ECO:0000313" key="8">
    <source>
        <dbReference type="Proteomes" id="UP000053558"/>
    </source>
</evidence>
<evidence type="ECO:0000256" key="6">
    <source>
        <dbReference type="RuleBase" id="RU366034"/>
    </source>
</evidence>
<gene>
    <name evidence="7" type="ORF">CONPUDRAFT_155138</name>
</gene>
<dbReference type="EMBL" id="JH711580">
    <property type="protein sequence ID" value="EIW79743.1"/>
    <property type="molecule type" value="Genomic_DNA"/>
</dbReference>
<protein>
    <recommendedName>
        <fullName evidence="6">Terpene synthase</fullName>
        <ecNumber evidence="6">4.2.3.-</ecNumber>
    </recommendedName>
</protein>
<evidence type="ECO:0000256" key="5">
    <source>
        <dbReference type="ARBA" id="ARBA00023239"/>
    </source>
</evidence>
<dbReference type="SFLD" id="SFLDG01020">
    <property type="entry name" value="Terpene_Cyclase_Like_2"/>
    <property type="match status" value="1"/>
</dbReference>
<dbReference type="AlphaFoldDB" id="A0A5M3MKY2"/>
<comment type="similarity">
    <text evidence="2 6">Belongs to the terpene synthase family.</text>
</comment>
<dbReference type="KEGG" id="cput:CONPUDRAFT_155138"/>
<dbReference type="InterPro" id="IPR008949">
    <property type="entry name" value="Isoprenoid_synthase_dom_sf"/>
</dbReference>
<comment type="cofactor">
    <cofactor evidence="1 6">
        <name>Mg(2+)</name>
        <dbReference type="ChEBI" id="CHEBI:18420"/>
    </cofactor>
</comment>
<dbReference type="Pfam" id="PF19086">
    <property type="entry name" value="Terpene_syn_C_2"/>
    <property type="match status" value="1"/>
</dbReference>
<reference evidence="8" key="1">
    <citation type="journal article" date="2012" name="Science">
        <title>The Paleozoic origin of enzymatic lignin decomposition reconstructed from 31 fungal genomes.</title>
        <authorList>
            <person name="Floudas D."/>
            <person name="Binder M."/>
            <person name="Riley R."/>
            <person name="Barry K."/>
            <person name="Blanchette R.A."/>
            <person name="Henrissat B."/>
            <person name="Martinez A.T."/>
            <person name="Otillar R."/>
            <person name="Spatafora J.W."/>
            <person name="Yadav J.S."/>
            <person name="Aerts A."/>
            <person name="Benoit I."/>
            <person name="Boyd A."/>
            <person name="Carlson A."/>
            <person name="Copeland A."/>
            <person name="Coutinho P.M."/>
            <person name="de Vries R.P."/>
            <person name="Ferreira P."/>
            <person name="Findley K."/>
            <person name="Foster B."/>
            <person name="Gaskell J."/>
            <person name="Glotzer D."/>
            <person name="Gorecki P."/>
            <person name="Heitman J."/>
            <person name="Hesse C."/>
            <person name="Hori C."/>
            <person name="Igarashi K."/>
            <person name="Jurgens J.A."/>
            <person name="Kallen N."/>
            <person name="Kersten P."/>
            <person name="Kohler A."/>
            <person name="Kuees U."/>
            <person name="Kumar T.K.A."/>
            <person name="Kuo A."/>
            <person name="LaButti K."/>
            <person name="Larrondo L.F."/>
            <person name="Lindquist E."/>
            <person name="Ling A."/>
            <person name="Lombard V."/>
            <person name="Lucas S."/>
            <person name="Lundell T."/>
            <person name="Martin R."/>
            <person name="McLaughlin D.J."/>
            <person name="Morgenstern I."/>
            <person name="Morin E."/>
            <person name="Murat C."/>
            <person name="Nagy L.G."/>
            <person name="Nolan M."/>
            <person name="Ohm R.A."/>
            <person name="Patyshakuliyeva A."/>
            <person name="Rokas A."/>
            <person name="Ruiz-Duenas F.J."/>
            <person name="Sabat G."/>
            <person name="Salamov A."/>
            <person name="Samejima M."/>
            <person name="Schmutz J."/>
            <person name="Slot J.C."/>
            <person name="St John F."/>
            <person name="Stenlid J."/>
            <person name="Sun H."/>
            <person name="Sun S."/>
            <person name="Syed K."/>
            <person name="Tsang A."/>
            <person name="Wiebenga A."/>
            <person name="Young D."/>
            <person name="Pisabarro A."/>
            <person name="Eastwood D.C."/>
            <person name="Martin F."/>
            <person name="Cullen D."/>
            <person name="Grigoriev I.V."/>
            <person name="Hibbett D.S."/>
        </authorList>
    </citation>
    <scope>NUCLEOTIDE SEQUENCE [LARGE SCALE GENOMIC DNA]</scope>
    <source>
        <strain evidence="8">RWD-64-598 SS2</strain>
    </source>
</reference>
<dbReference type="GeneID" id="19203379"/>
<dbReference type="OrthoDB" id="6486656at2759"/>
<keyword evidence="5 6" id="KW-0456">Lyase</keyword>
<evidence type="ECO:0000256" key="1">
    <source>
        <dbReference type="ARBA" id="ARBA00001946"/>
    </source>
</evidence>
<dbReference type="EC" id="4.2.3.-" evidence="6"/>
<comment type="caution">
    <text evidence="7">The sequence shown here is derived from an EMBL/GenBank/DDBJ whole genome shotgun (WGS) entry which is preliminary data.</text>
</comment>
<dbReference type="SUPFAM" id="SSF48576">
    <property type="entry name" value="Terpenoid synthases"/>
    <property type="match status" value="1"/>
</dbReference>
<name>A0A5M3MKY2_CONPW</name>
<dbReference type="SFLD" id="SFLDS00005">
    <property type="entry name" value="Isoprenoid_Synthase_Type_I"/>
    <property type="match status" value="1"/>
</dbReference>
<sequence length="339" mass="38903">MTAWPWPRRVSPHLEKVGKEATEWLHSLAPFNPKSLAAFNKCNFCLLAALSYPQLDESHFRTACDLIFFFFVVDEYTDVGSAPVVQELVNVMMNAFEHPHEPRPEGESILGELSRQFWARAIKIITPEAQRHFMDSVTQYLKSVVTQAADRDANVCRNIHEYLLVRRETVGVRVAFTPAEAPLSIPDDIFFHPSLQALSDCVIELVIIDNDIVSYNREQTTGDENHNLITVVRRELGCSLDDAFVWAARYHAEIQERFHSRMGSLPSWGPRMDDEVKQYVEGMAYWVRGNHAWSYEGQRYFGSRGVEIQKTRKVPLLDKVDKSGSTAKEQEVMVDVMYF</sequence>
<dbReference type="Gene3D" id="1.10.600.10">
    <property type="entry name" value="Farnesyl Diphosphate Synthase"/>
    <property type="match status" value="1"/>
</dbReference>
<organism evidence="7 8">
    <name type="scientific">Coniophora puteana (strain RWD-64-598)</name>
    <name type="common">Brown rot fungus</name>
    <dbReference type="NCBI Taxonomy" id="741705"/>
    <lineage>
        <taxon>Eukaryota</taxon>
        <taxon>Fungi</taxon>
        <taxon>Dikarya</taxon>
        <taxon>Basidiomycota</taxon>
        <taxon>Agaricomycotina</taxon>
        <taxon>Agaricomycetes</taxon>
        <taxon>Agaricomycetidae</taxon>
        <taxon>Boletales</taxon>
        <taxon>Coniophorineae</taxon>
        <taxon>Coniophoraceae</taxon>
        <taxon>Coniophora</taxon>
    </lineage>
</organism>
<evidence type="ECO:0000313" key="7">
    <source>
        <dbReference type="EMBL" id="EIW79743.1"/>
    </source>
</evidence>
<dbReference type="PANTHER" id="PTHR35201">
    <property type="entry name" value="TERPENE SYNTHASE"/>
    <property type="match status" value="1"/>
</dbReference>
<evidence type="ECO:0000256" key="4">
    <source>
        <dbReference type="ARBA" id="ARBA00022842"/>
    </source>
</evidence>
<proteinExistence type="inferred from homology"/>
<dbReference type="RefSeq" id="XP_007770099.1">
    <property type="nucleotide sequence ID" value="XM_007771909.1"/>
</dbReference>